<evidence type="ECO:0000313" key="7">
    <source>
        <dbReference type="Proteomes" id="UP001239909"/>
    </source>
</evidence>
<keyword evidence="3" id="KW-0998">Cell outer membrane</keyword>
<feature type="domain" description="OmpA-like" evidence="5">
    <location>
        <begin position="91"/>
        <end position="208"/>
    </location>
</feature>
<gene>
    <name evidence="6" type="ORF">LNKW23_05180</name>
</gene>
<dbReference type="SUPFAM" id="SSF103088">
    <property type="entry name" value="OmpA-like"/>
    <property type="match status" value="1"/>
</dbReference>
<evidence type="ECO:0000256" key="4">
    <source>
        <dbReference type="PROSITE-ProRule" id="PRU00473"/>
    </source>
</evidence>
<name>A0ABQ6LGG2_9RHOB</name>
<sequence length="209" mass="21480">MIRTTLIAGAAALALSGCDTPGAYTAGGAVVGTGAGAALGTLAGGDDRRNALVGAGIGLLTGTAVGVYLDQQQAALEQNLAGTGAYVENRGDRLVVILPGNVTFATDSARIAPGFQGPLADIAITLQEYPESFIDLIGHTDSRGTDEYNQRLSEDRALAVADFFRSQGVHPGRVASFGMGESQPIASNETPQGRQENRRVEIVIIPAQA</sequence>
<dbReference type="Proteomes" id="UP001239909">
    <property type="component" value="Unassembled WGS sequence"/>
</dbReference>
<dbReference type="PROSITE" id="PS01068">
    <property type="entry name" value="OMPA_1"/>
    <property type="match status" value="1"/>
</dbReference>
<dbReference type="PROSITE" id="PS51123">
    <property type="entry name" value="OMPA_2"/>
    <property type="match status" value="1"/>
</dbReference>
<accession>A0ABQ6LGG2</accession>
<dbReference type="InterPro" id="IPR006690">
    <property type="entry name" value="OMPA-like_CS"/>
</dbReference>
<dbReference type="PANTHER" id="PTHR30329">
    <property type="entry name" value="STATOR ELEMENT OF FLAGELLAR MOTOR COMPLEX"/>
    <property type="match status" value="1"/>
</dbReference>
<dbReference type="InterPro" id="IPR006664">
    <property type="entry name" value="OMP_bac"/>
</dbReference>
<organism evidence="6 7">
    <name type="scientific">Paralimibaculum aggregatum</name>
    <dbReference type="NCBI Taxonomy" id="3036245"/>
    <lineage>
        <taxon>Bacteria</taxon>
        <taxon>Pseudomonadati</taxon>
        <taxon>Pseudomonadota</taxon>
        <taxon>Alphaproteobacteria</taxon>
        <taxon>Rhodobacterales</taxon>
        <taxon>Paracoccaceae</taxon>
        <taxon>Paralimibaculum</taxon>
    </lineage>
</organism>
<evidence type="ECO:0000259" key="5">
    <source>
        <dbReference type="PROSITE" id="PS51123"/>
    </source>
</evidence>
<dbReference type="InterPro" id="IPR006665">
    <property type="entry name" value="OmpA-like"/>
</dbReference>
<dbReference type="Pfam" id="PF00691">
    <property type="entry name" value="OmpA"/>
    <property type="match status" value="1"/>
</dbReference>
<protein>
    <submittedName>
        <fullName evidence="6">OmpA family protein</fullName>
    </submittedName>
</protein>
<evidence type="ECO:0000256" key="2">
    <source>
        <dbReference type="ARBA" id="ARBA00023136"/>
    </source>
</evidence>
<keyword evidence="7" id="KW-1185">Reference proteome</keyword>
<evidence type="ECO:0000256" key="1">
    <source>
        <dbReference type="ARBA" id="ARBA00004442"/>
    </source>
</evidence>
<dbReference type="Gene3D" id="3.30.1330.60">
    <property type="entry name" value="OmpA-like domain"/>
    <property type="match status" value="1"/>
</dbReference>
<proteinExistence type="predicted"/>
<dbReference type="RefSeq" id="WP_285669970.1">
    <property type="nucleotide sequence ID" value="NZ_BSYI01000003.1"/>
</dbReference>
<dbReference type="Pfam" id="PF13488">
    <property type="entry name" value="Gly-zipper_Omp"/>
    <property type="match status" value="1"/>
</dbReference>
<keyword evidence="2 4" id="KW-0472">Membrane</keyword>
<comment type="caution">
    <text evidence="6">The sequence shown here is derived from an EMBL/GenBank/DDBJ whole genome shotgun (WGS) entry which is preliminary data.</text>
</comment>
<evidence type="ECO:0000256" key="3">
    <source>
        <dbReference type="ARBA" id="ARBA00023237"/>
    </source>
</evidence>
<dbReference type="InterPro" id="IPR039567">
    <property type="entry name" value="Gly-zipper"/>
</dbReference>
<dbReference type="PANTHER" id="PTHR30329:SF21">
    <property type="entry name" value="LIPOPROTEIN YIAD-RELATED"/>
    <property type="match status" value="1"/>
</dbReference>
<dbReference type="InterPro" id="IPR050330">
    <property type="entry name" value="Bact_OuterMem_StrucFunc"/>
</dbReference>
<dbReference type="InterPro" id="IPR036737">
    <property type="entry name" value="OmpA-like_sf"/>
</dbReference>
<reference evidence="6 7" key="1">
    <citation type="submission" date="2023-04" db="EMBL/GenBank/DDBJ databases">
        <title>Marinoamorphus aggregata gen. nov., sp. Nov., isolate from tissue of brittle star Ophioplocus japonicus.</title>
        <authorList>
            <person name="Kawano K."/>
            <person name="Sawayama S."/>
            <person name="Nakagawa S."/>
        </authorList>
    </citation>
    <scope>NUCLEOTIDE SEQUENCE [LARGE SCALE GENOMIC DNA]</scope>
    <source>
        <strain evidence="6 7">NKW23</strain>
    </source>
</reference>
<dbReference type="EMBL" id="BSYI01000003">
    <property type="protein sequence ID" value="GMG81305.1"/>
    <property type="molecule type" value="Genomic_DNA"/>
</dbReference>
<dbReference type="PRINTS" id="PR01021">
    <property type="entry name" value="OMPADOMAIN"/>
</dbReference>
<evidence type="ECO:0000313" key="6">
    <source>
        <dbReference type="EMBL" id="GMG81305.1"/>
    </source>
</evidence>
<comment type="subcellular location">
    <subcellularLocation>
        <location evidence="1">Cell outer membrane</location>
    </subcellularLocation>
</comment>
<dbReference type="CDD" id="cd07185">
    <property type="entry name" value="OmpA_C-like"/>
    <property type="match status" value="1"/>
</dbReference>
<dbReference type="PROSITE" id="PS51257">
    <property type="entry name" value="PROKAR_LIPOPROTEIN"/>
    <property type="match status" value="1"/>
</dbReference>